<dbReference type="SUPFAM" id="SSF52980">
    <property type="entry name" value="Restriction endonuclease-like"/>
    <property type="match status" value="1"/>
</dbReference>
<dbReference type="InterPro" id="IPR049468">
    <property type="entry name" value="Restrct_endonuc-II-like_dom"/>
</dbReference>
<dbReference type="PANTHER" id="PTHR10887">
    <property type="entry name" value="DNA2/NAM7 HELICASE FAMILY"/>
    <property type="match status" value="1"/>
</dbReference>
<dbReference type="PANTHER" id="PTHR10887:SF530">
    <property type="entry name" value="SUPERFAMILY I DNA HELICASES"/>
    <property type="match status" value="1"/>
</dbReference>
<evidence type="ECO:0000313" key="7">
    <source>
        <dbReference type="EMBL" id="CAB4958336.1"/>
    </source>
</evidence>
<dbReference type="InterPro" id="IPR027417">
    <property type="entry name" value="P-loop_NTPase"/>
</dbReference>
<evidence type="ECO:0000313" key="6">
    <source>
        <dbReference type="EMBL" id="CAB4851736.1"/>
    </source>
</evidence>
<evidence type="ECO:0000259" key="1">
    <source>
        <dbReference type="Pfam" id="PF13086"/>
    </source>
</evidence>
<dbReference type="InterPro" id="IPR011335">
    <property type="entry name" value="Restrct_endonuc-II-like"/>
</dbReference>
<accession>A0A6J6TTC0</accession>
<dbReference type="EMBL" id="CAEZYF010000040">
    <property type="protein sequence ID" value="CAB4749703.1"/>
    <property type="molecule type" value="Genomic_DNA"/>
</dbReference>
<dbReference type="EMBL" id="CAFBIY010000093">
    <property type="protein sequence ID" value="CAB4851736.1"/>
    <property type="molecule type" value="Genomic_DNA"/>
</dbReference>
<reference evidence="5" key="1">
    <citation type="submission" date="2020-05" db="EMBL/GenBank/DDBJ databases">
        <authorList>
            <person name="Chiriac C."/>
            <person name="Salcher M."/>
            <person name="Ghai R."/>
            <person name="Kavagutti S V."/>
        </authorList>
    </citation>
    <scope>NUCLEOTIDE SEQUENCE</scope>
</reference>
<evidence type="ECO:0000259" key="3">
    <source>
        <dbReference type="Pfam" id="PF18741"/>
    </source>
</evidence>
<gene>
    <name evidence="5" type="ORF">UFOPK2656_03467</name>
    <name evidence="6" type="ORF">UFOPK3267_01688</name>
    <name evidence="7" type="ORF">UFOPK3651_03340</name>
    <name evidence="8" type="ORF">UFOPK3931_02911</name>
    <name evidence="4" type="ORF">UFOPK4189_03466</name>
</gene>
<dbReference type="Pfam" id="PF13086">
    <property type="entry name" value="AAA_11"/>
    <property type="match status" value="2"/>
</dbReference>
<feature type="domain" description="DNA2/NAM7 helicase helicase" evidence="1">
    <location>
        <begin position="285"/>
        <end position="348"/>
    </location>
</feature>
<dbReference type="EMBL" id="CAESGF010000043">
    <property type="protein sequence ID" value="CAB4365724.1"/>
    <property type="molecule type" value="Genomic_DNA"/>
</dbReference>
<feature type="domain" description="DNA2/NAM7 helicase-like C-terminal" evidence="2">
    <location>
        <begin position="976"/>
        <end position="1099"/>
    </location>
</feature>
<dbReference type="Pfam" id="PF13087">
    <property type="entry name" value="AAA_12"/>
    <property type="match status" value="1"/>
</dbReference>
<dbReference type="Gene3D" id="3.40.960.10">
    <property type="entry name" value="VSR Endonuclease"/>
    <property type="match status" value="1"/>
</dbReference>
<dbReference type="InterPro" id="IPR025103">
    <property type="entry name" value="DUF4011"/>
</dbReference>
<dbReference type="Pfam" id="PF13195">
    <property type="entry name" value="DUF4011"/>
    <property type="match status" value="1"/>
</dbReference>
<dbReference type="FunFam" id="3.40.960.10:FF:000002">
    <property type="entry name" value="DNA helicase related protein"/>
    <property type="match status" value="1"/>
</dbReference>
<proteinExistence type="predicted"/>
<feature type="domain" description="DNA2/NAM7 helicase helicase" evidence="1">
    <location>
        <begin position="831"/>
        <end position="878"/>
    </location>
</feature>
<dbReference type="SUPFAM" id="SSF52540">
    <property type="entry name" value="P-loop containing nucleoside triphosphate hydrolases"/>
    <property type="match status" value="1"/>
</dbReference>
<dbReference type="InterPro" id="IPR041677">
    <property type="entry name" value="DNA2/NAM7_AAA_11"/>
</dbReference>
<dbReference type="EMBL" id="CAFBMT010000038">
    <property type="protein sequence ID" value="CAB4958336.1"/>
    <property type="molecule type" value="Genomic_DNA"/>
</dbReference>
<dbReference type="Pfam" id="PF18741">
    <property type="entry name" value="MTES_1575"/>
    <property type="match status" value="1"/>
</dbReference>
<organism evidence="5">
    <name type="scientific">freshwater metagenome</name>
    <dbReference type="NCBI Taxonomy" id="449393"/>
    <lineage>
        <taxon>unclassified sequences</taxon>
        <taxon>metagenomes</taxon>
        <taxon>ecological metagenomes</taxon>
    </lineage>
</organism>
<name>A0A6J6TTC0_9ZZZZ</name>
<evidence type="ECO:0000313" key="8">
    <source>
        <dbReference type="EMBL" id="CAB5012844.1"/>
    </source>
</evidence>
<protein>
    <submittedName>
        <fullName evidence="5">Unannotated protein</fullName>
    </submittedName>
</protein>
<evidence type="ECO:0000313" key="5">
    <source>
        <dbReference type="EMBL" id="CAB4749703.1"/>
    </source>
</evidence>
<evidence type="ECO:0000259" key="2">
    <source>
        <dbReference type="Pfam" id="PF13087"/>
    </source>
</evidence>
<dbReference type="InterPro" id="IPR045055">
    <property type="entry name" value="DNA2/NAM7-like"/>
</dbReference>
<feature type="domain" description="Restriction endonuclease type II-like" evidence="3">
    <location>
        <begin position="1146"/>
        <end position="1240"/>
    </location>
</feature>
<evidence type="ECO:0000313" key="4">
    <source>
        <dbReference type="EMBL" id="CAB4365724.1"/>
    </source>
</evidence>
<dbReference type="EMBL" id="CAFBOL010000117">
    <property type="protein sequence ID" value="CAB5012844.1"/>
    <property type="molecule type" value="Genomic_DNA"/>
</dbReference>
<sequence length="1362" mass="145924">MIHWVVVVQPFPNQSLDRSARTAAVKAAAEVWSGQLIDLGGRNTLLHYRDLKVGTLDLDEALPDALAALLDGRTVRLSKLFPPERLAEVGRRARTVTAKSKENFEERGLSTLYVGRGMATWTADASTTATPAAPVLLAQVSLRALGALEADFELALTDDWEPNPTLLHLLSTTFDVVVEADDLLAKVESEGQLDAAGEALAVAAANVPGFAVAVRTVVGNFSYVKQPMVIDLETSLEVMVDSDVIAALAGDGAAITALRAAAIGIGLDQPDRTPPADEFLPIDADASQHYAINAAVDGTHLVVQGPPGTGKSQTIANLIATLSARGRSVLFVAEKRAAIDAVVSRLERVGLKDLVLDLHGAGSSRKKMAEELRRVYDGTATVPPVYRDGDDARLLDRRQRLNRHAAALHAVRPPWNVTVYELQARLIAVPADLRVAIRVDAGSLALLTAAAVATVADQLSDWVSTGGPAVERRTTPWSRAAERVTTAADAQAALTAARLLASDTLPTTVTQLDLAIAACGLRRPTTVAAWADTLALLQQVAVVNTHAEPAIWQLDLPGLLTDLAPAARSAVSRAMASLFNSRYRQATTTLRSVLRTPEKARALHALVQHAVSTRAAWTPCSLDGSPPRLPGNLDGTAGAYQRLTTELAALGAYVGTSGLLDTDTSETGRSLDALLGDQTTLFKLPRLHELAAAVDAAGFAAVRAYIIEHGLDAITARTLVEHIWCSSVLETVSMTDPEIGAFDGTMHTQHVGDFVAADRNQIAAGASKVRRAVAEHLVAVRNEFPEADALIGAEVRKKSRHRTLRELTQMAPEVLLALKPCWAMSPLAVSQLLDAKRLFDVVVFDEASQVPPADAVPALMRARQAIVAGDSKQLPPTAFFASATLDDETETDTGLLGNLTTGTESILDAMANVVTAGSMTLRWHYRSRDERLIAFSNAQPSLYDWQMVTFPGTTGKDAIRHVHVPWQPTGSTEDSSSAEVLRVVELIAEHAHRHPEMSLGVIAMGIKHSERIGEALRRARIADPVLDAYCDSNPAELIFVKNLERVQGDERDAIILSVGYGKGADGRMMHRFGPINNAGGERRLNVAITRARSQMTVVSSFLPTDLDPAKLKSEGAQMLGRYLTYAASGGADLGNVHRTHPTLNHFESDVCDRLTAAGVPLVAQLGVSGYYIDFAATHPVRPGEFVLAIEADGASYHSSSTARERDRLRQEHLERLGWRFHRIWSTDWFRHREAEVAKAVAAWEAACALADQESAPGAVPVSPAGNWAPPSAASAPPPPPGTLRALPRPVVFRGEPVDSYSPQQLVAIVAWVASDGLLRTDAELLDAVVEEMGYARRGKRIVQLLGAAIEAHRRAGDSTPGR</sequence>
<dbReference type="GO" id="GO:0004386">
    <property type="term" value="F:helicase activity"/>
    <property type="evidence" value="ECO:0007669"/>
    <property type="project" value="InterPro"/>
</dbReference>
<dbReference type="Gene3D" id="3.40.50.300">
    <property type="entry name" value="P-loop containing nucleotide triphosphate hydrolases"/>
    <property type="match status" value="3"/>
</dbReference>
<dbReference type="InterPro" id="IPR041679">
    <property type="entry name" value="DNA2/NAM7-like_C"/>
</dbReference>